<sequence length="209" mass="23619">MQCHYSAALLAVTPIAALWGMRTLRYLAHRFPCLRNFRGRRALAGGAAVLVLLCHVVYSDLPLSRYTNYICGEISDVQGGILSLPLQPRYWGEMNRLLNHAWEVERIAGELPLSPDTVMVCQNELQPLFYRRARVFDFPELGMGNPGTRPAGADLYVLDSGNYVGYGDLEKVDLILRELVGDPAYRLIRYPNGVMIIIRNELLPVEKQR</sequence>
<evidence type="ECO:0000313" key="2">
    <source>
        <dbReference type="EMBL" id="MPN12881.1"/>
    </source>
</evidence>
<evidence type="ECO:0000256" key="1">
    <source>
        <dbReference type="SAM" id="Phobius"/>
    </source>
</evidence>
<keyword evidence="1" id="KW-0472">Membrane</keyword>
<keyword evidence="1" id="KW-0812">Transmembrane</keyword>
<organism evidence="2">
    <name type="scientific">bioreactor metagenome</name>
    <dbReference type="NCBI Taxonomy" id="1076179"/>
    <lineage>
        <taxon>unclassified sequences</taxon>
        <taxon>metagenomes</taxon>
        <taxon>ecological metagenomes</taxon>
    </lineage>
</organism>
<proteinExistence type="predicted"/>
<dbReference type="AlphaFoldDB" id="A0A645FES9"/>
<keyword evidence="1" id="KW-1133">Transmembrane helix</keyword>
<feature type="transmembrane region" description="Helical" evidence="1">
    <location>
        <begin position="40"/>
        <end position="58"/>
    </location>
</feature>
<comment type="caution">
    <text evidence="2">The sequence shown here is derived from an EMBL/GenBank/DDBJ whole genome shotgun (WGS) entry which is preliminary data.</text>
</comment>
<dbReference type="EMBL" id="VSSQ01059304">
    <property type="protein sequence ID" value="MPN12881.1"/>
    <property type="molecule type" value="Genomic_DNA"/>
</dbReference>
<protein>
    <submittedName>
        <fullName evidence="2">Uncharacterized protein</fullName>
    </submittedName>
</protein>
<accession>A0A645FES9</accession>
<feature type="transmembrane region" description="Helical" evidence="1">
    <location>
        <begin position="6"/>
        <end position="28"/>
    </location>
</feature>
<name>A0A645FES9_9ZZZZ</name>
<reference evidence="2" key="1">
    <citation type="submission" date="2019-08" db="EMBL/GenBank/DDBJ databases">
        <authorList>
            <person name="Kucharzyk K."/>
            <person name="Murdoch R.W."/>
            <person name="Higgins S."/>
            <person name="Loffler F."/>
        </authorList>
    </citation>
    <scope>NUCLEOTIDE SEQUENCE</scope>
</reference>
<gene>
    <name evidence="2" type="ORF">SDC9_160201</name>
</gene>